<dbReference type="SMART" id="SM00369">
    <property type="entry name" value="LRR_TYP"/>
    <property type="match status" value="4"/>
</dbReference>
<dbReference type="Pfam" id="PF13855">
    <property type="entry name" value="LRR_8"/>
    <property type="match status" value="2"/>
</dbReference>
<keyword evidence="6" id="KW-1185">Reference proteome</keyword>
<dbReference type="InterPro" id="IPR001611">
    <property type="entry name" value="Leu-rich_rpt"/>
</dbReference>
<dbReference type="EMBL" id="JAIZAY010000016">
    <property type="protein sequence ID" value="KAJ8027580.1"/>
    <property type="molecule type" value="Genomic_DNA"/>
</dbReference>
<organism evidence="5 6">
    <name type="scientific">Holothuria leucospilota</name>
    <name type="common">Black long sea cucumber</name>
    <name type="synonym">Mertensiothuria leucospilota</name>
    <dbReference type="NCBI Taxonomy" id="206669"/>
    <lineage>
        <taxon>Eukaryota</taxon>
        <taxon>Metazoa</taxon>
        <taxon>Echinodermata</taxon>
        <taxon>Eleutherozoa</taxon>
        <taxon>Echinozoa</taxon>
        <taxon>Holothuroidea</taxon>
        <taxon>Aspidochirotacea</taxon>
        <taxon>Aspidochirotida</taxon>
        <taxon>Holothuriidae</taxon>
        <taxon>Holothuria</taxon>
    </lineage>
</organism>
<dbReference type="GO" id="GO:0005886">
    <property type="term" value="C:plasma membrane"/>
    <property type="evidence" value="ECO:0007669"/>
    <property type="project" value="TreeGrafter"/>
</dbReference>
<feature type="transmembrane region" description="Helical" evidence="4">
    <location>
        <begin position="353"/>
        <end position="371"/>
    </location>
</feature>
<dbReference type="InterPro" id="IPR003591">
    <property type="entry name" value="Leu-rich_rpt_typical-subtyp"/>
</dbReference>
<evidence type="ECO:0000256" key="3">
    <source>
        <dbReference type="ARBA" id="ARBA00022737"/>
    </source>
</evidence>
<dbReference type="InterPro" id="IPR050541">
    <property type="entry name" value="LRR_TM_domain-containing"/>
</dbReference>
<dbReference type="OrthoDB" id="676979at2759"/>
<evidence type="ECO:0000256" key="2">
    <source>
        <dbReference type="ARBA" id="ARBA00022729"/>
    </source>
</evidence>
<keyword evidence="2" id="KW-0732">Signal</keyword>
<keyword evidence="4" id="KW-1133">Transmembrane helix</keyword>
<proteinExistence type="predicted"/>
<dbReference type="Proteomes" id="UP001152320">
    <property type="component" value="Chromosome 16"/>
</dbReference>
<dbReference type="Gene3D" id="3.80.10.10">
    <property type="entry name" value="Ribonuclease Inhibitor"/>
    <property type="match status" value="2"/>
</dbReference>
<dbReference type="PANTHER" id="PTHR24369:SF210">
    <property type="entry name" value="CHAOPTIN-RELATED"/>
    <property type="match status" value="1"/>
</dbReference>
<name>A0A9Q1BJ52_HOLLE</name>
<dbReference type="AlphaFoldDB" id="A0A9Q1BJ52"/>
<sequence length="400" mass="45694">MKTDPMVSTCSQICEYEVFFHRAHCDQRALSFVPRSSGCENVSLLELQGNNITAITNEQMSGYLHVRTLDISRNQISSLEPGTFHSNNHLRNVLISHNNLDILRNYTFNGTEKDLQRIYLDNNKLRMIEKGALEGLTKLKILRLERNFLTYIPEGLLFGLFVLHQVNLSFNQLNDTAFPENFGFHNLPILDVRYNHFHRCSSIVPYLYNVTDMLHVDGNPFLCDCNCKIIQKWLDETYASGERTPSAKVPVTCKSSNGTYVGVTESLALNCDDTVGINTTPSQTTLSHFHPVLSDADLITTRKDNIKQLTGHGKEANISLQWDHVDHIGGPTQAQQNKGVTLKELYRAHWTSYYTAVILTLYFLVLSGRWARRIFTSREMQRYPENMKNRSRNISPTVCL</sequence>
<comment type="caution">
    <text evidence="5">The sequence shown here is derived from an EMBL/GenBank/DDBJ whole genome shotgun (WGS) entry which is preliminary data.</text>
</comment>
<dbReference type="PROSITE" id="PS51450">
    <property type="entry name" value="LRR"/>
    <property type="match status" value="1"/>
</dbReference>
<evidence type="ECO:0000313" key="5">
    <source>
        <dbReference type="EMBL" id="KAJ8027580.1"/>
    </source>
</evidence>
<reference evidence="5" key="1">
    <citation type="submission" date="2021-10" db="EMBL/GenBank/DDBJ databases">
        <title>Tropical sea cucumber genome reveals ecological adaptation and Cuvierian tubules defense mechanism.</title>
        <authorList>
            <person name="Chen T."/>
        </authorList>
    </citation>
    <scope>NUCLEOTIDE SEQUENCE</scope>
    <source>
        <strain evidence="5">Nanhai2018</strain>
        <tissue evidence="5">Muscle</tissue>
    </source>
</reference>
<dbReference type="SUPFAM" id="SSF52058">
    <property type="entry name" value="L domain-like"/>
    <property type="match status" value="1"/>
</dbReference>
<evidence type="ECO:0000256" key="4">
    <source>
        <dbReference type="SAM" id="Phobius"/>
    </source>
</evidence>
<dbReference type="InterPro" id="IPR032675">
    <property type="entry name" value="LRR_dom_sf"/>
</dbReference>
<keyword evidence="4" id="KW-0472">Membrane</keyword>
<gene>
    <name evidence="5" type="ORF">HOLleu_32759</name>
</gene>
<accession>A0A9Q1BJ52</accession>
<keyword evidence="3" id="KW-0677">Repeat</keyword>
<protein>
    <submittedName>
        <fullName evidence="5">Slit-like 2 protein</fullName>
    </submittedName>
</protein>
<evidence type="ECO:0000313" key="6">
    <source>
        <dbReference type="Proteomes" id="UP001152320"/>
    </source>
</evidence>
<dbReference type="PANTHER" id="PTHR24369">
    <property type="entry name" value="ANTIGEN BSP, PUTATIVE-RELATED"/>
    <property type="match status" value="1"/>
</dbReference>
<keyword evidence="1" id="KW-0433">Leucine-rich repeat</keyword>
<keyword evidence="4" id="KW-0812">Transmembrane</keyword>
<evidence type="ECO:0000256" key="1">
    <source>
        <dbReference type="ARBA" id="ARBA00022614"/>
    </source>
</evidence>